<organism evidence="3">
    <name type="scientific">Aureoumbra lagunensis</name>
    <dbReference type="NCBI Taxonomy" id="44058"/>
    <lineage>
        <taxon>Eukaryota</taxon>
        <taxon>Sar</taxon>
        <taxon>Stramenopiles</taxon>
        <taxon>Ochrophyta</taxon>
        <taxon>Pelagophyceae</taxon>
        <taxon>Pelagomonadales</taxon>
        <taxon>Aureoumbra</taxon>
    </lineage>
</organism>
<feature type="region of interest" description="Disordered" evidence="1">
    <location>
        <begin position="204"/>
        <end position="240"/>
    </location>
</feature>
<gene>
    <name evidence="3" type="ORF">ALAG00032_LOCUS1756</name>
</gene>
<evidence type="ECO:0000313" key="3">
    <source>
        <dbReference type="EMBL" id="CAE0361024.1"/>
    </source>
</evidence>
<dbReference type="PANTHER" id="PTHR43358:SF4">
    <property type="entry name" value="ALPHA_BETA HYDROLASE FOLD-1 DOMAIN-CONTAINING PROTEIN"/>
    <property type="match status" value="1"/>
</dbReference>
<evidence type="ECO:0000259" key="2">
    <source>
        <dbReference type="Pfam" id="PF02129"/>
    </source>
</evidence>
<feature type="region of interest" description="Disordered" evidence="1">
    <location>
        <begin position="1054"/>
        <end position="1098"/>
    </location>
</feature>
<dbReference type="GO" id="GO:0016787">
    <property type="term" value="F:hydrolase activity"/>
    <property type="evidence" value="ECO:0007669"/>
    <property type="project" value="InterPro"/>
</dbReference>
<feature type="compositionally biased region" description="Polar residues" evidence="1">
    <location>
        <begin position="205"/>
        <end position="214"/>
    </location>
</feature>
<feature type="region of interest" description="Disordered" evidence="1">
    <location>
        <begin position="1282"/>
        <end position="1301"/>
    </location>
</feature>
<feature type="domain" description="Xaa-Pro dipeptidyl-peptidase-like" evidence="2">
    <location>
        <begin position="939"/>
        <end position="1020"/>
    </location>
</feature>
<feature type="compositionally biased region" description="Acidic residues" evidence="1">
    <location>
        <begin position="16"/>
        <end position="25"/>
    </location>
</feature>
<dbReference type="EMBL" id="HBIJ01002573">
    <property type="protein sequence ID" value="CAE0361024.1"/>
    <property type="molecule type" value="Transcribed_RNA"/>
</dbReference>
<feature type="compositionally biased region" description="Basic residues" evidence="1">
    <location>
        <begin position="904"/>
        <end position="916"/>
    </location>
</feature>
<sequence length="1301" mass="142873">MWGYFTNYMPDANQNLEEESNTNENEEGRRKRIIILEDGSIPTQKEDQVIKDDEKAVRNSERNADKLAALHAKFRADLDAAPLDELKEAARSASHANVAPEAAGGWKITAALAMMRRGIGQESEEGDKTPTGGWAPFLLPKDKKNQEEDVVEFSVGTDDVPDIYMNEDKDQLASGQEGENKEKVLTNDEPALLSAPRSPEEFITSDEQFGTPTPLSVPKEWISTSPPTSDSLTSTESSNKGPYDKWGVSIIFEDKVKLSSRWSVARMAEGTPEGIFEAGVATTLESVGFADGSWLRLRIKRSAVALDLLRATAARIGVEQRDAGALALYELRGPRLSRLVSPGEPLPRGFKFVLALRLLTGPIHAAALRGCKIGATRGEAAIARLLYAQTVAAIMSGAFAVLPNLGQKSKQEQDIDTIDSDCAVPWRDVSLAESVAALPARVRFGALRLLSRARDAMFLLNGGTPSSTSTTSAIARRLLGEHGVAAFAPHPTPSFEEIMRDLDALLSSQNYTDVSDDEINLEIEEGQGASALSSHNGAETPEAAYLELAALSPAYGCTLFPCSSAIRIEDDSDTNDHSMLSSPRGTPNRITRWLAISRRGASILSSDTSVRLHDIPLECARRWRLSKDGIILEYERPFNRWPSAARRRSSLEEQRQAARKQLEKRSSYSGSKSRRNASDESFVSSLASYFAQGNDANGFDDDGEESEMDLMEQLLPRIETDEYGEVSCRDPKHAPMFRVKFQLIIPPDAGAPGGATEAVALLDDYCLCDLAESPPDFGWEEASLEAQTAAANDPTSKSADITCSPRKVNAKPKTMPGFYDALVSAVVRPPRFKYDPRLLGPSSFRFGGKRFHRRDIVLCNRRNERIHLSWWYQLPDEDDDDEYDKEQDLNTECSKDQAIPKQSSTKKRRMTTRRDKRTQMSTVCTETDNEVTKKTPAIVFVHANSASRAQSCHYLSLVLSLGCSLVAFDCAGSGMSDGSLVTLGWREAHDLRVVLDWVRSQPTVSSVAVWGQSMGAASAIYYQGLAALHCAGGLDDDFDDEPLLAGGSIANSSSRVSFDRNDSRGTNHRQKSSPQSGVVSFLGSGGNSTPRTSLIEEDTEQIDLRKIKTQHNMEDQPATYDKPWPKIDAVVLDSPYSDFQKLATHIANERRAFFGGFTLPTVVLDLLLSSLDASVLNKAGFSPLTKLSPIAHASRCSSPALFVRARKDPLITQDHVESLAKKYGGPRTLALVEGTHSSPRDVDARKFIGRFLERQLPLPPKHQRLSKRAVERHLVCAPWQRTRTPAALEPKPQKQSSSSIK</sequence>
<feature type="compositionally biased region" description="Low complexity" evidence="1">
    <location>
        <begin position="223"/>
        <end position="238"/>
    </location>
</feature>
<feature type="compositionally biased region" description="Basic and acidic residues" evidence="1">
    <location>
        <begin position="649"/>
        <end position="666"/>
    </location>
</feature>
<dbReference type="Gene3D" id="3.40.50.1820">
    <property type="entry name" value="alpha/beta hydrolase"/>
    <property type="match status" value="2"/>
</dbReference>
<feature type="region of interest" description="Disordered" evidence="1">
    <location>
        <begin position="171"/>
        <end position="192"/>
    </location>
</feature>
<feature type="region of interest" description="Disordered" evidence="1">
    <location>
        <begin position="9"/>
        <end position="30"/>
    </location>
</feature>
<proteinExistence type="predicted"/>
<dbReference type="PANTHER" id="PTHR43358">
    <property type="entry name" value="ALPHA/BETA-HYDROLASE"/>
    <property type="match status" value="1"/>
</dbReference>
<feature type="region of interest" description="Disordered" evidence="1">
    <location>
        <begin position="881"/>
        <end position="927"/>
    </location>
</feature>
<dbReference type="SUPFAM" id="SSF53474">
    <property type="entry name" value="alpha/beta-Hydrolases"/>
    <property type="match status" value="1"/>
</dbReference>
<dbReference type="InterPro" id="IPR052920">
    <property type="entry name" value="DNA-binding_regulatory"/>
</dbReference>
<reference evidence="3" key="1">
    <citation type="submission" date="2021-01" db="EMBL/GenBank/DDBJ databases">
        <authorList>
            <person name="Corre E."/>
            <person name="Pelletier E."/>
            <person name="Niang G."/>
            <person name="Scheremetjew M."/>
            <person name="Finn R."/>
            <person name="Kale V."/>
            <person name="Holt S."/>
            <person name="Cochrane G."/>
            <person name="Meng A."/>
            <person name="Brown T."/>
            <person name="Cohen L."/>
        </authorList>
    </citation>
    <scope>NUCLEOTIDE SEQUENCE</scope>
    <source>
        <strain evidence="3">CCMP1510</strain>
    </source>
</reference>
<accession>A0A7S3NDZ9</accession>
<name>A0A7S3NDZ9_9STRA</name>
<dbReference type="Pfam" id="PF02129">
    <property type="entry name" value="Peptidase_S15"/>
    <property type="match status" value="1"/>
</dbReference>
<feature type="region of interest" description="Disordered" evidence="1">
    <location>
        <begin position="645"/>
        <end position="676"/>
    </location>
</feature>
<dbReference type="InterPro" id="IPR000383">
    <property type="entry name" value="Xaa-Pro-like_dom"/>
</dbReference>
<protein>
    <recommendedName>
        <fullName evidence="2">Xaa-Pro dipeptidyl-peptidase-like domain-containing protein</fullName>
    </recommendedName>
</protein>
<evidence type="ECO:0000256" key="1">
    <source>
        <dbReference type="SAM" id="MobiDB-lite"/>
    </source>
</evidence>
<dbReference type="InterPro" id="IPR029058">
    <property type="entry name" value="AB_hydrolase_fold"/>
</dbReference>